<name>A0A922T9B0_9HYPH</name>
<comment type="caution">
    <text evidence="4">The sequence shown here is derived from an EMBL/GenBank/DDBJ whole genome shotgun (WGS) entry which is preliminary data.</text>
</comment>
<dbReference type="GO" id="GO:0046872">
    <property type="term" value="F:metal ion binding"/>
    <property type="evidence" value="ECO:0007669"/>
    <property type="project" value="UniProtKB-KW"/>
</dbReference>
<dbReference type="GO" id="GO:0008484">
    <property type="term" value="F:sulfuric ester hydrolase activity"/>
    <property type="evidence" value="ECO:0007669"/>
    <property type="project" value="TreeGrafter"/>
</dbReference>
<evidence type="ECO:0000313" key="5">
    <source>
        <dbReference type="Proteomes" id="UP000052167"/>
    </source>
</evidence>
<dbReference type="EMBL" id="JOKJ01000057">
    <property type="protein sequence ID" value="KEQ02347.1"/>
    <property type="molecule type" value="Genomic_DNA"/>
</dbReference>
<keyword evidence="5" id="KW-1185">Reference proteome</keyword>
<dbReference type="OrthoDB" id="9795675at2"/>
<protein>
    <submittedName>
        <fullName evidence="4">Arylsulfatase</fullName>
    </submittedName>
</protein>
<dbReference type="Gene3D" id="3.40.720.10">
    <property type="entry name" value="Alkaline Phosphatase, subunit A"/>
    <property type="match status" value="1"/>
</dbReference>
<dbReference type="PANTHER" id="PTHR45953:SF1">
    <property type="entry name" value="IDURONATE 2-SULFATASE"/>
    <property type="match status" value="1"/>
</dbReference>
<accession>A0A922T9B0</accession>
<keyword evidence="1" id="KW-0479">Metal-binding</keyword>
<dbReference type="InterPro" id="IPR000917">
    <property type="entry name" value="Sulfatase_N"/>
</dbReference>
<dbReference type="Pfam" id="PF00884">
    <property type="entry name" value="Sulfatase"/>
    <property type="match status" value="1"/>
</dbReference>
<dbReference type="AlphaFoldDB" id="A0A922T9B0"/>
<dbReference type="InterPro" id="IPR017850">
    <property type="entry name" value="Alkaline_phosphatase_core_sf"/>
</dbReference>
<dbReference type="PANTHER" id="PTHR45953">
    <property type="entry name" value="IDURONATE 2-SULFATASE"/>
    <property type="match status" value="1"/>
</dbReference>
<evidence type="ECO:0000313" key="4">
    <source>
        <dbReference type="EMBL" id="KEQ02347.1"/>
    </source>
</evidence>
<reference evidence="4 5" key="1">
    <citation type="submission" date="2014-06" db="EMBL/GenBank/DDBJ databases">
        <title>Rhizobium pelagicum/R2-400B4.</title>
        <authorList>
            <person name="Kimes N.E."/>
            <person name="Lopez-Perez M."/>
        </authorList>
    </citation>
    <scope>NUCLEOTIDE SEQUENCE [LARGE SCALE GENOMIC DNA]</scope>
    <source>
        <strain evidence="4 5">R2-400B4</strain>
    </source>
</reference>
<dbReference type="GO" id="GO:0005737">
    <property type="term" value="C:cytoplasm"/>
    <property type="evidence" value="ECO:0007669"/>
    <property type="project" value="TreeGrafter"/>
</dbReference>
<gene>
    <name evidence="4" type="ORF">GV68_22255</name>
</gene>
<evidence type="ECO:0000256" key="2">
    <source>
        <dbReference type="ARBA" id="ARBA00022801"/>
    </source>
</evidence>
<dbReference type="SUPFAM" id="SSF53649">
    <property type="entry name" value="Alkaline phosphatase-like"/>
    <property type="match status" value="1"/>
</dbReference>
<evidence type="ECO:0000256" key="1">
    <source>
        <dbReference type="ARBA" id="ARBA00022723"/>
    </source>
</evidence>
<sequence length="503" mass="56246">MLNKTSGNEVTKARPNVLFVTVDQWPGGLLGCAGHPVIETPTLDHLASIGRRFTNATSECPICIPARRSIMTGTSPRRHGDRTFQPSLPMSKELPTLAETYRRNGYQTQAIGKLHVYPQRDRIGFDDALLAEEGRGALGGVDDYELFLADKGYAGQQFLHGMSNNEYSWRTWHLPEELHVTNWTTWAAARSIKRRDPTRPALWHVSYTPPHPPLIPLASYLERYRARDIDEPYAGDWASEPESLPYPLKLARDYWPQLPAAQLADMRRAFYALCTHIDHQLRVLIGTLREEQVLDNTIILITSDHGDMLGNHGFYAKRLMYQNSANVPMILVGTADDGVVGNGVVDHRLVGLQDIMPTLLDLCGLPVPETCEGWSMISSRKRETFYAEALSGAKAMRMIRDGRHKLIWYPAGSRFQLFDLCEDPHELHDLSASADHREIFKSLQERLRGELYGDDLLAVDGSDFVGLAVPSSPILQNRGLSGQRGLHYPAPPLQDPSVVVGGV</sequence>
<evidence type="ECO:0000259" key="3">
    <source>
        <dbReference type="Pfam" id="PF00884"/>
    </source>
</evidence>
<dbReference type="Proteomes" id="UP000052167">
    <property type="component" value="Unassembled WGS sequence"/>
</dbReference>
<proteinExistence type="predicted"/>
<organism evidence="4 5">
    <name type="scientific">Pseudorhizobium pelagicum</name>
    <dbReference type="NCBI Taxonomy" id="1509405"/>
    <lineage>
        <taxon>Bacteria</taxon>
        <taxon>Pseudomonadati</taxon>
        <taxon>Pseudomonadota</taxon>
        <taxon>Alphaproteobacteria</taxon>
        <taxon>Hyphomicrobiales</taxon>
        <taxon>Rhizobiaceae</taxon>
        <taxon>Rhizobium/Agrobacterium group</taxon>
        <taxon>Pseudorhizobium</taxon>
    </lineage>
</organism>
<keyword evidence="2" id="KW-0378">Hydrolase</keyword>
<dbReference type="RefSeq" id="WP_051777413.1">
    <property type="nucleotide sequence ID" value="NZ_JOKI01000055.1"/>
</dbReference>
<feature type="domain" description="Sulfatase N-terminal" evidence="3">
    <location>
        <begin position="15"/>
        <end position="364"/>
    </location>
</feature>